<evidence type="ECO:0000256" key="1">
    <source>
        <dbReference type="SAM" id="MobiDB-lite"/>
    </source>
</evidence>
<feature type="compositionally biased region" description="Basic and acidic residues" evidence="1">
    <location>
        <begin position="126"/>
        <end position="137"/>
    </location>
</feature>
<dbReference type="EMBL" id="BJHW01000001">
    <property type="protein sequence ID" value="GDY56630.1"/>
    <property type="molecule type" value="Genomic_DNA"/>
</dbReference>
<gene>
    <name evidence="2" type="ORF">SVIO_072530</name>
</gene>
<feature type="compositionally biased region" description="Basic and acidic residues" evidence="1">
    <location>
        <begin position="90"/>
        <end position="99"/>
    </location>
</feature>
<organism evidence="2 3">
    <name type="scientific">Streptomyces violaceusniger</name>
    <dbReference type="NCBI Taxonomy" id="68280"/>
    <lineage>
        <taxon>Bacteria</taxon>
        <taxon>Bacillati</taxon>
        <taxon>Actinomycetota</taxon>
        <taxon>Actinomycetes</taxon>
        <taxon>Kitasatosporales</taxon>
        <taxon>Streptomycetaceae</taxon>
        <taxon>Streptomyces</taxon>
        <taxon>Streptomyces violaceusniger group</taxon>
    </lineage>
</organism>
<feature type="compositionally biased region" description="Low complexity" evidence="1">
    <location>
        <begin position="64"/>
        <end position="78"/>
    </location>
</feature>
<dbReference type="Proteomes" id="UP000301309">
    <property type="component" value="Unassembled WGS sequence"/>
</dbReference>
<evidence type="ECO:0000313" key="2">
    <source>
        <dbReference type="EMBL" id="GDY56630.1"/>
    </source>
</evidence>
<feature type="region of interest" description="Disordered" evidence="1">
    <location>
        <begin position="44"/>
        <end position="149"/>
    </location>
</feature>
<reference evidence="2 3" key="1">
    <citation type="journal article" date="2020" name="Int. J. Syst. Evol. Microbiol.">
        <title>Reclassification of Streptomyces castelarensis and Streptomyces sporoclivatus as later heterotypic synonyms of Streptomyces antimycoticus.</title>
        <authorList>
            <person name="Komaki H."/>
            <person name="Tamura T."/>
        </authorList>
    </citation>
    <scope>NUCLEOTIDE SEQUENCE [LARGE SCALE GENOMIC DNA]</scope>
    <source>
        <strain evidence="2 3">NBRC 13459</strain>
    </source>
</reference>
<protein>
    <submittedName>
        <fullName evidence="2">Uncharacterized protein</fullName>
    </submittedName>
</protein>
<comment type="caution">
    <text evidence="2">The sequence shown here is derived from an EMBL/GenBank/DDBJ whole genome shotgun (WGS) entry which is preliminary data.</text>
</comment>
<evidence type="ECO:0000313" key="3">
    <source>
        <dbReference type="Proteomes" id="UP000301309"/>
    </source>
</evidence>
<keyword evidence="3" id="KW-1185">Reference proteome</keyword>
<name>A0A4D4LC38_STRVO</name>
<sequence length="149" mass="15866">MVGFGPFAGDPYREVFAAKPSTQVEPVEGVAGADLFGAVTPAEAGVASRWEPGRWRLQPPLPRALPANTASSSTFATPTAPPPCGRTRGTGRDGRDNSHDPSGTIHPHRLLPTPSPATTNPPCRTWHQEEKCNDHRNRTTSPRIPDGAS</sequence>
<proteinExistence type="predicted"/>
<dbReference type="AlphaFoldDB" id="A0A4D4LC38"/>
<accession>A0A4D4LC38</accession>